<dbReference type="AlphaFoldDB" id="A0AAE0B4Q4"/>
<dbReference type="Pfam" id="PF14372">
    <property type="entry name" value="hAT-like_RNase-H"/>
    <property type="match status" value="1"/>
</dbReference>
<sequence length="459" mass="52101">EMDPTHPYFPDGLNMLKDDFDLSGPAETVAGPSGSGATPTSRTKSKRLTSDVWQCFDVVEMTLPDGTVGPRAKCKFCPKNYTTTRGGTGHLKRHMLKCMPKHVHVPTTTQTQLQRHPDGWVTTWHYDAAHARECLARYIAQTDQPINFETYDITHRILSITLDNASVNTKSIALFTERNIPQAGGSFFHQRCACHIINLVIQSGLKEVSNRIERIRDAISWIGSSNPRFQEFGRHCTLNGLRPRRFQTDMPVRWNSTYLMLKNYLEYDTTISGFYNMKLAESGCPPAQSLTPDDWYVAKIFVEFLQVFYNATVTLSGVYYPTSSQAIHQIVEMSDMLNTYREDDLLGDAVIAMETKFKKDWSEMPFLYALGVIVDPRIKLAGLEYLLEFTGNKLSIDYSDQITDIRNKLFEVVSIYERRFGGVHTEPSPEPDTQLLPTSWSILKRRKKDKSASSSSSTT</sequence>
<evidence type="ECO:0000256" key="4">
    <source>
        <dbReference type="ARBA" id="ARBA00022833"/>
    </source>
</evidence>
<evidence type="ECO:0000256" key="3">
    <source>
        <dbReference type="ARBA" id="ARBA00022771"/>
    </source>
</evidence>
<dbReference type="InterPro" id="IPR052035">
    <property type="entry name" value="ZnF_BED_domain_contain"/>
</dbReference>
<feature type="domain" description="BED-type" evidence="11">
    <location>
        <begin position="47"/>
        <end position="111"/>
    </location>
</feature>
<keyword evidence="6" id="KW-0238">DNA-binding</keyword>
<evidence type="ECO:0000256" key="5">
    <source>
        <dbReference type="ARBA" id="ARBA00023015"/>
    </source>
</evidence>
<evidence type="ECO:0000256" key="10">
    <source>
        <dbReference type="SAM" id="MobiDB-lite"/>
    </source>
</evidence>
<evidence type="ECO:0000259" key="11">
    <source>
        <dbReference type="PROSITE" id="PS50808"/>
    </source>
</evidence>
<dbReference type="PANTHER" id="PTHR46481:SF10">
    <property type="entry name" value="ZINC FINGER BED DOMAIN-CONTAINING PROTEIN 39"/>
    <property type="match status" value="1"/>
</dbReference>
<dbReference type="InterPro" id="IPR025525">
    <property type="entry name" value="hAT-like_transposase_RNase-H"/>
</dbReference>
<evidence type="ECO:0000256" key="1">
    <source>
        <dbReference type="ARBA" id="ARBA00004123"/>
    </source>
</evidence>
<evidence type="ECO:0000313" key="13">
    <source>
        <dbReference type="Proteomes" id="UP001281410"/>
    </source>
</evidence>
<keyword evidence="13" id="KW-1185">Reference proteome</keyword>
<reference evidence="12" key="1">
    <citation type="journal article" date="2023" name="Plant J.">
        <title>Genome sequences and population genomics provide insights into the demographic history, inbreeding, and mutation load of two 'living fossil' tree species of Dipteronia.</title>
        <authorList>
            <person name="Feng Y."/>
            <person name="Comes H.P."/>
            <person name="Chen J."/>
            <person name="Zhu S."/>
            <person name="Lu R."/>
            <person name="Zhang X."/>
            <person name="Li P."/>
            <person name="Qiu J."/>
            <person name="Olsen K.M."/>
            <person name="Qiu Y."/>
        </authorList>
    </citation>
    <scope>NUCLEOTIDE SEQUENCE</scope>
    <source>
        <strain evidence="12">NBL</strain>
    </source>
</reference>
<dbReference type="PROSITE" id="PS50808">
    <property type="entry name" value="ZF_BED"/>
    <property type="match status" value="1"/>
</dbReference>
<protein>
    <recommendedName>
        <fullName evidence="11">BED-type domain-containing protein</fullName>
    </recommendedName>
</protein>
<keyword evidence="5" id="KW-0805">Transcription regulation</keyword>
<dbReference type="InterPro" id="IPR012337">
    <property type="entry name" value="RNaseH-like_sf"/>
</dbReference>
<dbReference type="GO" id="GO:0008270">
    <property type="term" value="F:zinc ion binding"/>
    <property type="evidence" value="ECO:0007669"/>
    <property type="project" value="UniProtKB-KW"/>
</dbReference>
<dbReference type="GO" id="GO:0003677">
    <property type="term" value="F:DNA binding"/>
    <property type="evidence" value="ECO:0007669"/>
    <property type="project" value="UniProtKB-KW"/>
</dbReference>
<dbReference type="Proteomes" id="UP001281410">
    <property type="component" value="Unassembled WGS sequence"/>
</dbReference>
<evidence type="ECO:0000256" key="9">
    <source>
        <dbReference type="PROSITE-ProRule" id="PRU00027"/>
    </source>
</evidence>
<keyword evidence="8" id="KW-0539">Nucleus</keyword>
<evidence type="ECO:0000256" key="8">
    <source>
        <dbReference type="ARBA" id="ARBA00023242"/>
    </source>
</evidence>
<feature type="non-terminal residue" evidence="12">
    <location>
        <position position="459"/>
    </location>
</feature>
<comment type="subcellular location">
    <subcellularLocation>
        <location evidence="1">Nucleus</location>
    </subcellularLocation>
</comment>
<keyword evidence="3 9" id="KW-0863">Zinc-finger</keyword>
<dbReference type="SMART" id="SM00614">
    <property type="entry name" value="ZnF_BED"/>
    <property type="match status" value="1"/>
</dbReference>
<evidence type="ECO:0000313" key="12">
    <source>
        <dbReference type="EMBL" id="KAK3229991.1"/>
    </source>
</evidence>
<dbReference type="InterPro" id="IPR013087">
    <property type="entry name" value="Znf_C2H2_type"/>
</dbReference>
<dbReference type="PANTHER" id="PTHR46481">
    <property type="entry name" value="ZINC FINGER BED DOMAIN-CONTAINING PROTEIN 4"/>
    <property type="match status" value="1"/>
</dbReference>
<name>A0AAE0B4Q4_9ROSI</name>
<keyword evidence="4" id="KW-0862">Zinc</keyword>
<keyword evidence="7" id="KW-0804">Transcription</keyword>
<gene>
    <name evidence="12" type="ORF">Dsin_001872</name>
</gene>
<comment type="caution">
    <text evidence="12">The sequence shown here is derived from an EMBL/GenBank/DDBJ whole genome shotgun (WGS) entry which is preliminary data.</text>
</comment>
<keyword evidence="2" id="KW-0479">Metal-binding</keyword>
<proteinExistence type="predicted"/>
<evidence type="ECO:0000256" key="7">
    <source>
        <dbReference type="ARBA" id="ARBA00023163"/>
    </source>
</evidence>
<dbReference type="EMBL" id="JANJYJ010000001">
    <property type="protein sequence ID" value="KAK3229991.1"/>
    <property type="molecule type" value="Genomic_DNA"/>
</dbReference>
<feature type="region of interest" description="Disordered" evidence="10">
    <location>
        <begin position="20"/>
        <end position="44"/>
    </location>
</feature>
<accession>A0AAE0B4Q4</accession>
<dbReference type="SUPFAM" id="SSF57667">
    <property type="entry name" value="beta-beta-alpha zinc fingers"/>
    <property type="match status" value="1"/>
</dbReference>
<dbReference type="PROSITE" id="PS00028">
    <property type="entry name" value="ZINC_FINGER_C2H2_1"/>
    <property type="match status" value="1"/>
</dbReference>
<dbReference type="InterPro" id="IPR036236">
    <property type="entry name" value="Znf_C2H2_sf"/>
</dbReference>
<organism evidence="12 13">
    <name type="scientific">Dipteronia sinensis</name>
    <dbReference type="NCBI Taxonomy" id="43782"/>
    <lineage>
        <taxon>Eukaryota</taxon>
        <taxon>Viridiplantae</taxon>
        <taxon>Streptophyta</taxon>
        <taxon>Embryophyta</taxon>
        <taxon>Tracheophyta</taxon>
        <taxon>Spermatophyta</taxon>
        <taxon>Magnoliopsida</taxon>
        <taxon>eudicotyledons</taxon>
        <taxon>Gunneridae</taxon>
        <taxon>Pentapetalae</taxon>
        <taxon>rosids</taxon>
        <taxon>malvids</taxon>
        <taxon>Sapindales</taxon>
        <taxon>Sapindaceae</taxon>
        <taxon>Hippocastanoideae</taxon>
        <taxon>Acereae</taxon>
        <taxon>Dipteronia</taxon>
    </lineage>
</organism>
<evidence type="ECO:0000256" key="6">
    <source>
        <dbReference type="ARBA" id="ARBA00023125"/>
    </source>
</evidence>
<dbReference type="SUPFAM" id="SSF53098">
    <property type="entry name" value="Ribonuclease H-like"/>
    <property type="match status" value="1"/>
</dbReference>
<dbReference type="InterPro" id="IPR003656">
    <property type="entry name" value="Znf_BED"/>
</dbReference>
<evidence type="ECO:0000256" key="2">
    <source>
        <dbReference type="ARBA" id="ARBA00022723"/>
    </source>
</evidence>